<dbReference type="InterPro" id="IPR043128">
    <property type="entry name" value="Rev_trsase/Diguanyl_cyclase"/>
</dbReference>
<dbReference type="GO" id="GO:0071111">
    <property type="term" value="F:cyclic-guanylate-specific phosphodiesterase activity"/>
    <property type="evidence" value="ECO:0007669"/>
    <property type="project" value="InterPro"/>
</dbReference>
<keyword evidence="1" id="KW-1133">Transmembrane helix</keyword>
<dbReference type="PANTHER" id="PTHR33121">
    <property type="entry name" value="CYCLIC DI-GMP PHOSPHODIESTERASE PDEF"/>
    <property type="match status" value="1"/>
</dbReference>
<keyword evidence="1" id="KW-0472">Membrane</keyword>
<dbReference type="InterPro" id="IPR001633">
    <property type="entry name" value="EAL_dom"/>
</dbReference>
<comment type="caution">
    <text evidence="4">The sequence shown here is derived from an EMBL/GenBank/DDBJ whole genome shotgun (WGS) entry which is preliminary data.</text>
</comment>
<feature type="domain" description="EAL" evidence="2">
    <location>
        <begin position="593"/>
        <end position="843"/>
    </location>
</feature>
<accession>A0A432XXU9</accession>
<dbReference type="PROSITE" id="PS50887">
    <property type="entry name" value="GGDEF"/>
    <property type="match status" value="1"/>
</dbReference>
<dbReference type="InterPro" id="IPR050706">
    <property type="entry name" value="Cyclic-di-GMP_PDE-like"/>
</dbReference>
<protein>
    <submittedName>
        <fullName evidence="4">Bifunctional diguanylate cyclase/phosphodiesterase</fullName>
    </submittedName>
</protein>
<sequence>MTKNFTQSAATLAYLGILFFFALVALLGLLDLVITPAAMLMNVISDYMLLAAVLAFAILIILFRLRTPKQLKFLGQILVSLGISTFIVLQLVVWGILQSPEAARFANPFTLSLASVMLLMFFVALTLRHNFPRLAVDAKKPTLIVFGGIILLGVVVWYAMSVRIVQLETQNARTKIQLIGHMIDSRFDEQIKALERIKRRVEKLDEDDSERLLTTDLETYISDYAIIEGMLVLNDQQQPWLSSSFADTFWQNFMRDHEGIQNWLAQPSNQTRIAANGRSLNTPTPIVMMSVPLQTKPKPQQLIALLNMNGLVAADYLEYLSAIKTYMAFNSKVLVAMQGSNDATQTLTQLQRRYPHYVTEKVTLMTGIEHDFYSVLIDYSPLQEATRLHQMLLWLTGAFAFIYILAVDTTRRLRAESKKLASMARYDELTDFLRRDAFNQDTQSMMVDCEGCRRAVLFINLDKFNSINDGLGHRMGDHVLKLTAQRIRSAAQGADILARFSNDEFIVYYRDTTAHQLKKDAAAVIKAIAEVFAVEELSVHLTASIGIAVATQAQIDTEQLVQFADIAMDHAKAAGGNQYAIYQTDMHDNHEQLVEIRTQLQVAMNQDQLEAYYQPIFSAETGHIVSVESLVRWRKDGNFISPALFIPIAEQTGQVIQLGEQMLRKVVRDLSEHAELQQLSVAVNVSPHQLARADFVNDLVSQLKNHKLKPEQLTIELTEAVMSSAGQTEERLRELREHGMHVAIDDFGTGFSSLAYLTQQPADIIKIDRAFTLGVETEGKQRNLLSKMIEMCKQLDKVVVVEGVETAEQVELFTALGVDRLQGFYFAKPMPLPQLLDLLRSTTSNRDADQ</sequence>
<feature type="transmembrane region" description="Helical" evidence="1">
    <location>
        <begin position="77"/>
        <end position="97"/>
    </location>
</feature>
<gene>
    <name evidence="4" type="ORF">CWI70_10050</name>
</gene>
<organism evidence="4 5">
    <name type="scientific">Pseudidiomarina homiensis</name>
    <dbReference type="NCBI Taxonomy" id="364198"/>
    <lineage>
        <taxon>Bacteria</taxon>
        <taxon>Pseudomonadati</taxon>
        <taxon>Pseudomonadota</taxon>
        <taxon>Gammaproteobacteria</taxon>
        <taxon>Alteromonadales</taxon>
        <taxon>Idiomarinaceae</taxon>
        <taxon>Pseudidiomarina</taxon>
    </lineage>
</organism>
<feature type="domain" description="GGDEF" evidence="3">
    <location>
        <begin position="452"/>
        <end position="584"/>
    </location>
</feature>
<dbReference type="PROSITE" id="PS50883">
    <property type="entry name" value="EAL"/>
    <property type="match status" value="1"/>
</dbReference>
<feature type="transmembrane region" description="Helical" evidence="1">
    <location>
        <begin position="47"/>
        <end position="65"/>
    </location>
</feature>
<evidence type="ECO:0000259" key="3">
    <source>
        <dbReference type="PROSITE" id="PS50887"/>
    </source>
</evidence>
<dbReference type="NCBIfam" id="TIGR00254">
    <property type="entry name" value="GGDEF"/>
    <property type="match status" value="1"/>
</dbReference>
<dbReference type="SMART" id="SM00052">
    <property type="entry name" value="EAL"/>
    <property type="match status" value="1"/>
</dbReference>
<dbReference type="Gene3D" id="3.20.20.450">
    <property type="entry name" value="EAL domain"/>
    <property type="match status" value="1"/>
</dbReference>
<dbReference type="RefSeq" id="WP_126773337.1">
    <property type="nucleotide sequence ID" value="NZ_PIPX01000002.1"/>
</dbReference>
<dbReference type="Pfam" id="PF00563">
    <property type="entry name" value="EAL"/>
    <property type="match status" value="1"/>
</dbReference>
<dbReference type="SUPFAM" id="SSF55073">
    <property type="entry name" value="Nucleotide cyclase"/>
    <property type="match status" value="1"/>
</dbReference>
<dbReference type="EMBL" id="PIPX01000002">
    <property type="protein sequence ID" value="RUO53517.1"/>
    <property type="molecule type" value="Genomic_DNA"/>
</dbReference>
<dbReference type="OrthoDB" id="6231285at2"/>
<reference evidence="5" key="1">
    <citation type="journal article" date="2018" name="Front. Microbiol.">
        <title>Genome-Based Analysis Reveals the Taxonomy and Diversity of the Family Idiomarinaceae.</title>
        <authorList>
            <person name="Liu Y."/>
            <person name="Lai Q."/>
            <person name="Shao Z."/>
        </authorList>
    </citation>
    <scope>NUCLEOTIDE SEQUENCE [LARGE SCALE GENOMIC DNA]</scope>
    <source>
        <strain evidence="5">PO-M2</strain>
    </source>
</reference>
<dbReference type="Pfam" id="PF00990">
    <property type="entry name" value="GGDEF"/>
    <property type="match status" value="1"/>
</dbReference>
<dbReference type="CDD" id="cd01949">
    <property type="entry name" value="GGDEF"/>
    <property type="match status" value="1"/>
</dbReference>
<dbReference type="InterPro" id="IPR035919">
    <property type="entry name" value="EAL_sf"/>
</dbReference>
<keyword evidence="5" id="KW-1185">Reference proteome</keyword>
<name>A0A432XXU9_9GAMM</name>
<feature type="transmembrane region" description="Helical" evidence="1">
    <location>
        <begin position="143"/>
        <end position="160"/>
    </location>
</feature>
<dbReference type="SMART" id="SM00267">
    <property type="entry name" value="GGDEF"/>
    <property type="match status" value="1"/>
</dbReference>
<feature type="transmembrane region" description="Helical" evidence="1">
    <location>
        <begin position="109"/>
        <end position="131"/>
    </location>
</feature>
<dbReference type="Gene3D" id="3.30.70.270">
    <property type="match status" value="1"/>
</dbReference>
<proteinExistence type="predicted"/>
<feature type="transmembrane region" description="Helical" evidence="1">
    <location>
        <begin position="12"/>
        <end position="35"/>
    </location>
</feature>
<evidence type="ECO:0000259" key="2">
    <source>
        <dbReference type="PROSITE" id="PS50883"/>
    </source>
</evidence>
<keyword evidence="1" id="KW-0812">Transmembrane</keyword>
<dbReference type="PANTHER" id="PTHR33121:SF70">
    <property type="entry name" value="SIGNALING PROTEIN YKOW"/>
    <property type="match status" value="1"/>
</dbReference>
<evidence type="ECO:0000256" key="1">
    <source>
        <dbReference type="SAM" id="Phobius"/>
    </source>
</evidence>
<dbReference type="CDD" id="cd01948">
    <property type="entry name" value="EAL"/>
    <property type="match status" value="1"/>
</dbReference>
<dbReference type="InterPro" id="IPR000160">
    <property type="entry name" value="GGDEF_dom"/>
</dbReference>
<dbReference type="Proteomes" id="UP000287649">
    <property type="component" value="Unassembled WGS sequence"/>
</dbReference>
<dbReference type="InterPro" id="IPR029787">
    <property type="entry name" value="Nucleotide_cyclase"/>
</dbReference>
<dbReference type="AlphaFoldDB" id="A0A432XXU9"/>
<evidence type="ECO:0000313" key="5">
    <source>
        <dbReference type="Proteomes" id="UP000287649"/>
    </source>
</evidence>
<evidence type="ECO:0000313" key="4">
    <source>
        <dbReference type="EMBL" id="RUO53517.1"/>
    </source>
</evidence>
<dbReference type="SUPFAM" id="SSF141868">
    <property type="entry name" value="EAL domain-like"/>
    <property type="match status" value="1"/>
</dbReference>